<organism evidence="2 3">
    <name type="scientific">Actinoplanes oblitus</name>
    <dbReference type="NCBI Taxonomy" id="3040509"/>
    <lineage>
        <taxon>Bacteria</taxon>
        <taxon>Bacillati</taxon>
        <taxon>Actinomycetota</taxon>
        <taxon>Actinomycetes</taxon>
        <taxon>Micromonosporales</taxon>
        <taxon>Micromonosporaceae</taxon>
        <taxon>Actinoplanes</taxon>
    </lineage>
</organism>
<evidence type="ECO:0008006" key="4">
    <source>
        <dbReference type="Google" id="ProtNLM"/>
    </source>
</evidence>
<name>A0ABY8WCP8_9ACTN</name>
<dbReference type="EMBL" id="CP126980">
    <property type="protein sequence ID" value="WIM94184.1"/>
    <property type="molecule type" value="Genomic_DNA"/>
</dbReference>
<accession>A0ABY8WCP8</accession>
<dbReference type="RefSeq" id="WP_284915387.1">
    <property type="nucleotide sequence ID" value="NZ_CP126980.1"/>
</dbReference>
<feature type="compositionally biased region" description="Low complexity" evidence="1">
    <location>
        <begin position="39"/>
        <end position="52"/>
    </location>
</feature>
<reference evidence="2 3" key="1">
    <citation type="submission" date="2023-06" db="EMBL/GenBank/DDBJ databases">
        <authorList>
            <person name="Yushchuk O."/>
            <person name="Binda E."/>
            <person name="Ruckert-Reed C."/>
            <person name="Fedorenko V."/>
            <person name="Kalinowski J."/>
            <person name="Marinelli F."/>
        </authorList>
    </citation>
    <scope>NUCLEOTIDE SEQUENCE [LARGE SCALE GENOMIC DNA]</scope>
    <source>
        <strain evidence="2 3">NRRL 3884</strain>
    </source>
</reference>
<protein>
    <recommendedName>
        <fullName evidence="4">Heavy metal-binding domain-containing protein</fullName>
    </recommendedName>
</protein>
<evidence type="ECO:0000256" key="1">
    <source>
        <dbReference type="SAM" id="MobiDB-lite"/>
    </source>
</evidence>
<evidence type="ECO:0000313" key="3">
    <source>
        <dbReference type="Proteomes" id="UP001240150"/>
    </source>
</evidence>
<proteinExistence type="predicted"/>
<feature type="region of interest" description="Disordered" evidence="1">
    <location>
        <begin position="29"/>
        <end position="52"/>
    </location>
</feature>
<sequence length="291" mass="30881">MRTSVRLSAYALGLIVLFGAAVSAGRLAGTDKPATQTPHATAEGHAGHEATTTQLPGGLQITQGGYALSPVTTALRPGRRQVLAFRILGPDGKPVTQYTAEHGAELHLIVVRRDLAGYQHPHPTRAADGTWSATFTAGPPGQYRMFADFTPRARGDNFVLGADIPAAGDYQPRELPGPTWETVVDGYTVTRAGDPQAGTESWMTVSVSKAGQPVTLEPYLGAYGHLVALRQGDLAYLHMHPQEGTAAGPDVTFDARVPAAGVYRLFLEFQHGGRVHLAEFTASTTSAHTHN</sequence>
<evidence type="ECO:0000313" key="2">
    <source>
        <dbReference type="EMBL" id="WIM94184.1"/>
    </source>
</evidence>
<keyword evidence="3" id="KW-1185">Reference proteome</keyword>
<dbReference type="Proteomes" id="UP001240150">
    <property type="component" value="Chromosome"/>
</dbReference>
<gene>
    <name evidence="2" type="ORF">ACTOB_006187</name>
</gene>